<feature type="transmembrane region" description="Helical" evidence="1">
    <location>
        <begin position="358"/>
        <end position="382"/>
    </location>
</feature>
<sequence length="448" mass="49854">MNKFKKRIGYGVGDLGCNLVFSTMASYLMFFYTDVFGITATAAGTLMLVTKIIDALTDTGMGVLVDRTKTKWGQGRPYFLIGAIPFAAFTVLTFIVPDFNMTGKIIWAYVTYCLLCTAYTVVNIPLNTIVPRLTSDLHERNWLVSTRMICALIGTALVMSITMPLVNFFGQGDTQKGFLITMSVYGIAAMLLFVFTFMNTKEVIPPSVQPGKSSLKQDLKGLTDQAFIFFILNFLYFALFVIRNTTVIYYFTYNLGRTDWLTFVGLFGILAGLPMLLLLPWLQKKMPKKNVLFLSTAIYIVGDLLIYFGKTSPVLLIAGLTITGLGIYGIFGTTFAIQPDVIDYSEYKKNKSISGMIAAFQGFFVKGSMGLASAFIGVLLSMGGYVPNATQTETALQFIEISFIWTPLAICLLIGIATWFYKLDDKRAEMSIELERRRTLPKQNVVNL</sequence>
<dbReference type="Pfam" id="PF13347">
    <property type="entry name" value="MFS_2"/>
    <property type="match status" value="1"/>
</dbReference>
<keyword evidence="1" id="KW-1133">Transmembrane helix</keyword>
<dbReference type="NCBIfam" id="TIGR00792">
    <property type="entry name" value="gph"/>
    <property type="match status" value="1"/>
</dbReference>
<dbReference type="RefSeq" id="WP_113807156.1">
    <property type="nucleotide sequence ID" value="NZ_QOCW01000019.1"/>
</dbReference>
<dbReference type="GO" id="GO:0006814">
    <property type="term" value="P:sodium ion transport"/>
    <property type="evidence" value="ECO:0007669"/>
    <property type="project" value="InterPro"/>
</dbReference>
<keyword evidence="1" id="KW-0472">Membrane</keyword>
<dbReference type="PANTHER" id="PTHR11328:SF24">
    <property type="entry name" value="MAJOR FACILITATOR SUPERFAMILY (MFS) PROFILE DOMAIN-CONTAINING PROTEIN"/>
    <property type="match status" value="1"/>
</dbReference>
<dbReference type="CDD" id="cd17332">
    <property type="entry name" value="MFS_MelB_like"/>
    <property type="match status" value="1"/>
</dbReference>
<dbReference type="InterPro" id="IPR039672">
    <property type="entry name" value="MFS_2"/>
</dbReference>
<reference evidence="2 3" key="1">
    <citation type="submission" date="2018-07" db="EMBL/GenBank/DDBJ databases">
        <title>Lottiidibacillus patelloidae gen. nov., sp. nov., isolated from the intestinal tract of a marine limpet and the reclassification of B. taeanensis BH030017T, B. algicola KMM 3737T and B. hwajinpoensis SW-72T as genus Lottiidibacillus.</title>
        <authorList>
            <person name="Liu R."/>
            <person name="Huang Z."/>
        </authorList>
    </citation>
    <scope>NUCLEOTIDE SEQUENCE [LARGE SCALE GENOMIC DNA]</scope>
    <source>
        <strain evidence="2 3">BH030017</strain>
    </source>
</reference>
<evidence type="ECO:0000313" key="3">
    <source>
        <dbReference type="Proteomes" id="UP000253314"/>
    </source>
</evidence>
<feature type="transmembrane region" description="Helical" evidence="1">
    <location>
        <begin position="142"/>
        <end position="166"/>
    </location>
</feature>
<dbReference type="InterPro" id="IPR036259">
    <property type="entry name" value="MFS_trans_sf"/>
</dbReference>
<name>A0A366XQC9_9BACI</name>
<feature type="transmembrane region" description="Helical" evidence="1">
    <location>
        <begin position="109"/>
        <end position="130"/>
    </location>
</feature>
<feature type="transmembrane region" description="Helical" evidence="1">
    <location>
        <begin position="178"/>
        <end position="198"/>
    </location>
</feature>
<feature type="transmembrane region" description="Helical" evidence="1">
    <location>
        <begin position="402"/>
        <end position="421"/>
    </location>
</feature>
<dbReference type="GO" id="GO:0015293">
    <property type="term" value="F:symporter activity"/>
    <property type="evidence" value="ECO:0007669"/>
    <property type="project" value="InterPro"/>
</dbReference>
<keyword evidence="3" id="KW-1185">Reference proteome</keyword>
<protein>
    <submittedName>
        <fullName evidence="2">MFS transporter</fullName>
    </submittedName>
</protein>
<feature type="transmembrane region" description="Helical" evidence="1">
    <location>
        <begin position="12"/>
        <end position="30"/>
    </location>
</feature>
<dbReference type="EMBL" id="QOCW01000019">
    <property type="protein sequence ID" value="RBW68560.1"/>
    <property type="molecule type" value="Genomic_DNA"/>
</dbReference>
<keyword evidence="1" id="KW-0812">Transmembrane</keyword>
<accession>A0A366XQC9</accession>
<feature type="transmembrane region" description="Helical" evidence="1">
    <location>
        <begin position="260"/>
        <end position="279"/>
    </location>
</feature>
<evidence type="ECO:0000256" key="1">
    <source>
        <dbReference type="SAM" id="Phobius"/>
    </source>
</evidence>
<feature type="transmembrane region" description="Helical" evidence="1">
    <location>
        <begin position="291"/>
        <end position="308"/>
    </location>
</feature>
<gene>
    <name evidence="2" type="ORF">DS031_16315</name>
</gene>
<dbReference type="Proteomes" id="UP000253314">
    <property type="component" value="Unassembled WGS sequence"/>
</dbReference>
<dbReference type="GO" id="GO:0008643">
    <property type="term" value="P:carbohydrate transport"/>
    <property type="evidence" value="ECO:0007669"/>
    <property type="project" value="InterPro"/>
</dbReference>
<feature type="transmembrane region" description="Helical" evidence="1">
    <location>
        <begin position="219"/>
        <end position="240"/>
    </location>
</feature>
<dbReference type="AlphaFoldDB" id="A0A366XQC9"/>
<comment type="caution">
    <text evidence="2">The sequence shown here is derived from an EMBL/GenBank/DDBJ whole genome shotgun (WGS) entry which is preliminary data.</text>
</comment>
<dbReference type="InterPro" id="IPR001927">
    <property type="entry name" value="Na/Gal_symport"/>
</dbReference>
<dbReference type="OrthoDB" id="9764596at2"/>
<dbReference type="SUPFAM" id="SSF103473">
    <property type="entry name" value="MFS general substrate transporter"/>
    <property type="match status" value="1"/>
</dbReference>
<feature type="transmembrane region" description="Helical" evidence="1">
    <location>
        <begin position="36"/>
        <end position="57"/>
    </location>
</feature>
<dbReference type="GO" id="GO:0005886">
    <property type="term" value="C:plasma membrane"/>
    <property type="evidence" value="ECO:0007669"/>
    <property type="project" value="TreeGrafter"/>
</dbReference>
<feature type="transmembrane region" description="Helical" evidence="1">
    <location>
        <begin position="314"/>
        <end position="337"/>
    </location>
</feature>
<feature type="transmembrane region" description="Helical" evidence="1">
    <location>
        <begin position="78"/>
        <end position="97"/>
    </location>
</feature>
<evidence type="ECO:0000313" key="2">
    <source>
        <dbReference type="EMBL" id="RBW68560.1"/>
    </source>
</evidence>
<proteinExistence type="predicted"/>
<dbReference type="PANTHER" id="PTHR11328">
    <property type="entry name" value="MAJOR FACILITATOR SUPERFAMILY DOMAIN-CONTAINING PROTEIN"/>
    <property type="match status" value="1"/>
</dbReference>
<dbReference type="Gene3D" id="1.20.1250.20">
    <property type="entry name" value="MFS general substrate transporter like domains"/>
    <property type="match status" value="1"/>
</dbReference>
<organism evidence="2 3">
    <name type="scientific">Bacillus taeanensis</name>
    <dbReference type="NCBI Taxonomy" id="273032"/>
    <lineage>
        <taxon>Bacteria</taxon>
        <taxon>Bacillati</taxon>
        <taxon>Bacillota</taxon>
        <taxon>Bacilli</taxon>
        <taxon>Bacillales</taxon>
        <taxon>Bacillaceae</taxon>
        <taxon>Bacillus</taxon>
    </lineage>
</organism>